<dbReference type="Gene3D" id="2.80.10.50">
    <property type="match status" value="1"/>
</dbReference>
<keyword evidence="4" id="KW-1185">Reference proteome</keyword>
<dbReference type="InterPro" id="IPR000772">
    <property type="entry name" value="Ricin_B_lectin"/>
</dbReference>
<evidence type="ECO:0000256" key="1">
    <source>
        <dbReference type="SAM" id="SignalP"/>
    </source>
</evidence>
<name>A0ABU8U1Y8_9ACTN</name>
<evidence type="ECO:0000313" key="4">
    <source>
        <dbReference type="Proteomes" id="UP001382904"/>
    </source>
</evidence>
<gene>
    <name evidence="3" type="ORF">WKI68_11315</name>
</gene>
<feature type="chain" id="PRO_5045923250" evidence="1">
    <location>
        <begin position="19"/>
        <end position="172"/>
    </location>
</feature>
<reference evidence="3 4" key="1">
    <citation type="submission" date="2024-03" db="EMBL/GenBank/DDBJ databases">
        <title>Novel Streptomyces species of biotechnological and ecological value are a feature of Machair soil.</title>
        <authorList>
            <person name="Prole J.R."/>
            <person name="Goodfellow M."/>
            <person name="Allenby N."/>
            <person name="Ward A.C."/>
        </authorList>
    </citation>
    <scope>NUCLEOTIDE SEQUENCE [LARGE SCALE GENOMIC DNA]</scope>
    <source>
        <strain evidence="3 4">MS1.HAVA.3</strain>
    </source>
</reference>
<dbReference type="SMART" id="SM00458">
    <property type="entry name" value="RICIN"/>
    <property type="match status" value="1"/>
</dbReference>
<dbReference type="Pfam" id="PF00652">
    <property type="entry name" value="Ricin_B_lectin"/>
    <property type="match status" value="1"/>
</dbReference>
<dbReference type="PROSITE" id="PS50231">
    <property type="entry name" value="RICIN_B_LECTIN"/>
    <property type="match status" value="1"/>
</dbReference>
<dbReference type="EMBL" id="JBBKAM010000002">
    <property type="protein sequence ID" value="MEJ8641896.1"/>
    <property type="molecule type" value="Genomic_DNA"/>
</dbReference>
<dbReference type="InterPro" id="IPR035992">
    <property type="entry name" value="Ricin_B-like_lectins"/>
</dbReference>
<dbReference type="SUPFAM" id="SSF50370">
    <property type="entry name" value="Ricin B-like lectins"/>
    <property type="match status" value="1"/>
</dbReference>
<keyword evidence="1" id="KW-0732">Signal</keyword>
<dbReference type="CDD" id="cd00161">
    <property type="entry name" value="beta-trefoil_Ricin-like"/>
    <property type="match status" value="1"/>
</dbReference>
<comment type="caution">
    <text evidence="3">The sequence shown here is derived from an EMBL/GenBank/DDBJ whole genome shotgun (WGS) entry which is preliminary data.</text>
</comment>
<feature type="signal peptide" evidence="1">
    <location>
        <begin position="1"/>
        <end position="18"/>
    </location>
</feature>
<accession>A0ABU8U1Y8</accession>
<organism evidence="3 4">
    <name type="scientific">Streptomyces caledonius</name>
    <dbReference type="NCBI Taxonomy" id="3134107"/>
    <lineage>
        <taxon>Bacteria</taxon>
        <taxon>Bacillati</taxon>
        <taxon>Actinomycetota</taxon>
        <taxon>Actinomycetes</taxon>
        <taxon>Kitasatosporales</taxon>
        <taxon>Streptomycetaceae</taxon>
        <taxon>Streptomyces</taxon>
    </lineage>
</organism>
<protein>
    <submittedName>
        <fullName evidence="3">RICIN domain-containing protein</fullName>
    </submittedName>
</protein>
<proteinExistence type="predicted"/>
<feature type="domain" description="Ricin B lectin" evidence="2">
    <location>
        <begin position="32"/>
        <end position="169"/>
    </location>
</feature>
<sequence>MRKPAGVLCALLSSFVLALGLASPAAADSPGNGQWNRMIADHTGMCAAVGNNSTRPGAGLIQYPCDKKPNKQFVAQGAGTNAYFLRIKSTSMCVTPVDGSDHSLIVQALCNHSTDQQVWVAEYAGSNLYRMRNRATGLCMGVAWGTTNSGQPLDQSICGAVGGQNWRFEIAP</sequence>
<evidence type="ECO:0000313" key="3">
    <source>
        <dbReference type="EMBL" id="MEJ8641896.1"/>
    </source>
</evidence>
<evidence type="ECO:0000259" key="2">
    <source>
        <dbReference type="SMART" id="SM00458"/>
    </source>
</evidence>
<dbReference type="Proteomes" id="UP001382904">
    <property type="component" value="Unassembled WGS sequence"/>
</dbReference>